<dbReference type="FunFam" id="1.10.10.10:FF:000001">
    <property type="entry name" value="LysR family transcriptional regulator"/>
    <property type="match status" value="1"/>
</dbReference>
<dbReference type="Pfam" id="PF03466">
    <property type="entry name" value="LysR_substrate"/>
    <property type="match status" value="1"/>
</dbReference>
<dbReference type="GO" id="GO:0006351">
    <property type="term" value="P:DNA-templated transcription"/>
    <property type="evidence" value="ECO:0007669"/>
    <property type="project" value="TreeGrafter"/>
</dbReference>
<sequence length="304" mass="33981">MRNLDLYAAMRIFVRVVETGSISTAARDLGMGQSTVSERIDRLESHLGLKLLFRNARALSCTTDGEVFYANCKKALESMETAFSIGKCHREVRGTIRIGAPQALGEIVLPPVLTDIRNRFPDLNIELLLNDKVIDPATAGVDLSLRLMPQQDDVRYPNFIGIAPHVLVASPRYLGQFPEITKPEMLADHPFLWVCGVYNSRQLNLIRADETRVSVPLNITLTVNHWRPAREQLIEGFGFSVLQQRVCLDAIADGRLREILPSYRVPRLVLHVVFPGTGAVPPKTKAVYAVLKENLPELLLHTRA</sequence>
<dbReference type="PROSITE" id="PS50931">
    <property type="entry name" value="HTH_LYSR"/>
    <property type="match status" value="1"/>
</dbReference>
<dbReference type="PANTHER" id="PTHR30537:SF5">
    <property type="entry name" value="HTH-TYPE TRANSCRIPTIONAL ACTIVATOR TTDR-RELATED"/>
    <property type="match status" value="1"/>
</dbReference>
<dbReference type="InterPro" id="IPR036388">
    <property type="entry name" value="WH-like_DNA-bd_sf"/>
</dbReference>
<dbReference type="AlphaFoldDB" id="B1FMD1"/>
<dbReference type="InterPro" id="IPR000847">
    <property type="entry name" value="LysR_HTH_N"/>
</dbReference>
<keyword evidence="4" id="KW-0804">Transcription</keyword>
<dbReference type="GO" id="GO:0003700">
    <property type="term" value="F:DNA-binding transcription factor activity"/>
    <property type="evidence" value="ECO:0007669"/>
    <property type="project" value="InterPro"/>
</dbReference>
<feature type="domain" description="HTH lysR-type" evidence="5">
    <location>
        <begin position="5"/>
        <end position="62"/>
    </location>
</feature>
<dbReference type="InterPro" id="IPR036390">
    <property type="entry name" value="WH_DNA-bd_sf"/>
</dbReference>
<proteinExistence type="inferred from homology"/>
<dbReference type="EMBL" id="ABLC01000194">
    <property type="protein sequence ID" value="EDT01285.1"/>
    <property type="molecule type" value="Genomic_DNA"/>
</dbReference>
<keyword evidence="3" id="KW-0238">DNA-binding</keyword>
<dbReference type="Proteomes" id="UP000005463">
    <property type="component" value="Unassembled WGS sequence"/>
</dbReference>
<dbReference type="Gene3D" id="1.10.10.10">
    <property type="entry name" value="Winged helix-like DNA-binding domain superfamily/Winged helix DNA-binding domain"/>
    <property type="match status" value="1"/>
</dbReference>
<protein>
    <submittedName>
        <fullName evidence="6">Transcriptional regulator, LysR family</fullName>
    </submittedName>
</protein>
<keyword evidence="2" id="KW-0805">Transcription regulation</keyword>
<evidence type="ECO:0000256" key="2">
    <source>
        <dbReference type="ARBA" id="ARBA00023015"/>
    </source>
</evidence>
<dbReference type="GO" id="GO:0043565">
    <property type="term" value="F:sequence-specific DNA binding"/>
    <property type="evidence" value="ECO:0007669"/>
    <property type="project" value="TreeGrafter"/>
</dbReference>
<gene>
    <name evidence="6" type="ORF">BamIOP4010DRAFT_5192</name>
</gene>
<evidence type="ECO:0000256" key="3">
    <source>
        <dbReference type="ARBA" id="ARBA00023125"/>
    </source>
</evidence>
<organism evidence="6 7">
    <name type="scientific">Burkholderia ambifaria IOP40-10</name>
    <dbReference type="NCBI Taxonomy" id="396596"/>
    <lineage>
        <taxon>Bacteria</taxon>
        <taxon>Pseudomonadati</taxon>
        <taxon>Pseudomonadota</taxon>
        <taxon>Betaproteobacteria</taxon>
        <taxon>Burkholderiales</taxon>
        <taxon>Burkholderiaceae</taxon>
        <taxon>Burkholderia</taxon>
        <taxon>Burkholderia cepacia complex</taxon>
    </lineage>
</organism>
<evidence type="ECO:0000313" key="6">
    <source>
        <dbReference type="EMBL" id="EDT01285.1"/>
    </source>
</evidence>
<evidence type="ECO:0000256" key="4">
    <source>
        <dbReference type="ARBA" id="ARBA00023163"/>
    </source>
</evidence>
<dbReference type="PRINTS" id="PR00039">
    <property type="entry name" value="HTHLYSR"/>
</dbReference>
<reference evidence="6 7" key="1">
    <citation type="submission" date="2008-03" db="EMBL/GenBank/DDBJ databases">
        <title>Sequencing of the draft genome and assembly of Burkholderia ambifaria IOP40-10.</title>
        <authorList>
            <consortium name="US DOE Joint Genome Institute (JGI-PGF)"/>
            <person name="Copeland A."/>
            <person name="Lucas S."/>
            <person name="Lapidus A."/>
            <person name="Glavina del Rio T."/>
            <person name="Dalin E."/>
            <person name="Tice H."/>
            <person name="Bruce D."/>
            <person name="Goodwin L."/>
            <person name="Pitluck S."/>
            <person name="Larimer F."/>
            <person name="Land M.L."/>
            <person name="Hauser L."/>
            <person name="Tiedje J."/>
            <person name="Richardson P."/>
        </authorList>
    </citation>
    <scope>NUCLEOTIDE SEQUENCE [LARGE SCALE GENOMIC DNA]</scope>
    <source>
        <strain evidence="6 7">IOP40-10</strain>
    </source>
</reference>
<evidence type="ECO:0000259" key="5">
    <source>
        <dbReference type="PROSITE" id="PS50931"/>
    </source>
</evidence>
<dbReference type="InterPro" id="IPR058163">
    <property type="entry name" value="LysR-type_TF_proteobact-type"/>
</dbReference>
<dbReference type="Gene3D" id="3.40.190.290">
    <property type="match status" value="1"/>
</dbReference>
<dbReference type="SUPFAM" id="SSF53850">
    <property type="entry name" value="Periplasmic binding protein-like II"/>
    <property type="match status" value="1"/>
</dbReference>
<dbReference type="SUPFAM" id="SSF46785">
    <property type="entry name" value="Winged helix' DNA-binding domain"/>
    <property type="match status" value="1"/>
</dbReference>
<evidence type="ECO:0000313" key="7">
    <source>
        <dbReference type="Proteomes" id="UP000005463"/>
    </source>
</evidence>
<dbReference type="PANTHER" id="PTHR30537">
    <property type="entry name" value="HTH-TYPE TRANSCRIPTIONAL REGULATOR"/>
    <property type="match status" value="1"/>
</dbReference>
<comment type="caution">
    <text evidence="6">The sequence shown here is derived from an EMBL/GenBank/DDBJ whole genome shotgun (WGS) entry which is preliminary data.</text>
</comment>
<name>B1FMD1_9BURK</name>
<dbReference type="PATRIC" id="fig|396596.7.peg.2151"/>
<dbReference type="CDD" id="cd08422">
    <property type="entry name" value="PBP2_CrgA_like"/>
    <property type="match status" value="1"/>
</dbReference>
<dbReference type="RefSeq" id="WP_006754338.1">
    <property type="nucleotide sequence ID" value="NZ_ABLC01000194.1"/>
</dbReference>
<comment type="similarity">
    <text evidence="1">Belongs to the LysR transcriptional regulatory family.</text>
</comment>
<evidence type="ECO:0000256" key="1">
    <source>
        <dbReference type="ARBA" id="ARBA00009437"/>
    </source>
</evidence>
<dbReference type="InterPro" id="IPR005119">
    <property type="entry name" value="LysR_subst-bd"/>
</dbReference>
<dbReference type="Pfam" id="PF00126">
    <property type="entry name" value="HTH_1"/>
    <property type="match status" value="1"/>
</dbReference>
<accession>B1FMD1</accession>